<proteinExistence type="predicted"/>
<sequence>MEVTFRTTPIPRFIFNSFRSGYRSFFSARREFLFISIRILKVNFTLKTSSSERKVQFTTIGAINIIISSLCFLSSTFFTFILSFMVQRGTIKTSPVSINIVRILFRVVHIRLVAFKALFS</sequence>
<feature type="transmembrane region" description="Helical" evidence="1">
    <location>
        <begin position="62"/>
        <end position="86"/>
    </location>
</feature>
<keyword evidence="1" id="KW-1133">Transmembrane helix</keyword>
<keyword evidence="1" id="KW-0812">Transmembrane</keyword>
<organism evidence="2">
    <name type="scientific">Anophryoides haemophila</name>
    <dbReference type="NCBI Taxonomy" id="46462"/>
    <lineage>
        <taxon>Eukaryota</taxon>
        <taxon>Sar</taxon>
        <taxon>Alveolata</taxon>
        <taxon>Ciliophora</taxon>
        <taxon>Intramacronucleata</taxon>
        <taxon>Oligohymenophorea</taxon>
        <taxon>Scuticociliatia</taxon>
        <taxon>Philasterida</taxon>
        <taxon>Glauconematidae</taxon>
        <taxon>Anophryoides</taxon>
    </lineage>
</organism>
<dbReference type="EMBL" id="HBIG01015978">
    <property type="protein sequence ID" value="CAE0319159.1"/>
    <property type="molecule type" value="Transcribed_RNA"/>
</dbReference>
<gene>
    <name evidence="2" type="ORF">AHAE1019_LOCUS601</name>
</gene>
<dbReference type="AlphaFoldDB" id="A0A7S3IBK0"/>
<protein>
    <submittedName>
        <fullName evidence="2">Uncharacterized protein</fullName>
    </submittedName>
</protein>
<reference evidence="2" key="1">
    <citation type="submission" date="2021-01" db="EMBL/GenBank/DDBJ databases">
        <authorList>
            <person name="Corre E."/>
            <person name="Pelletier E."/>
            <person name="Niang G."/>
            <person name="Scheremetjew M."/>
            <person name="Finn R."/>
            <person name="Kale V."/>
            <person name="Holt S."/>
            <person name="Cochrane G."/>
            <person name="Meng A."/>
            <person name="Brown T."/>
            <person name="Cohen L."/>
        </authorList>
    </citation>
    <scope>NUCLEOTIDE SEQUENCE</scope>
    <source>
        <strain evidence="2">AH6</strain>
    </source>
</reference>
<evidence type="ECO:0000313" key="2">
    <source>
        <dbReference type="EMBL" id="CAE0319159.1"/>
    </source>
</evidence>
<keyword evidence="1" id="KW-0472">Membrane</keyword>
<evidence type="ECO:0000256" key="1">
    <source>
        <dbReference type="SAM" id="Phobius"/>
    </source>
</evidence>
<name>A0A7S3IBK0_9CILI</name>
<accession>A0A7S3IBK0</accession>